<keyword evidence="20" id="KW-1185">Reference proteome</keyword>
<keyword evidence="8 16" id="KW-0862">Zinc</keyword>
<evidence type="ECO:0000256" key="9">
    <source>
        <dbReference type="ARBA" id="ARBA00022889"/>
    </source>
</evidence>
<accession>A0A422NSI1</accession>
<evidence type="ECO:0000256" key="16">
    <source>
        <dbReference type="PIRSR" id="PIRSR601577-2"/>
    </source>
</evidence>
<evidence type="ECO:0000256" key="8">
    <source>
        <dbReference type="ARBA" id="ARBA00022833"/>
    </source>
</evidence>
<proteinExistence type="inferred from homology"/>
<keyword evidence="14" id="KW-0325">Glycoprotein</keyword>
<dbReference type="InterPro" id="IPR001577">
    <property type="entry name" value="Peptidase_M8"/>
</dbReference>
<evidence type="ECO:0000256" key="4">
    <source>
        <dbReference type="ARBA" id="ARBA00022670"/>
    </source>
</evidence>
<comment type="caution">
    <text evidence="19">The sequence shown here is derived from an EMBL/GenBank/DDBJ whole genome shotgun (WGS) entry which is preliminary data.</text>
</comment>
<feature type="signal peptide" evidence="17">
    <location>
        <begin position="1"/>
        <end position="32"/>
    </location>
</feature>
<keyword evidence="10 16" id="KW-0482">Metalloprotease</keyword>
<organism evidence="19 20">
    <name type="scientific">Trypanosoma conorhini</name>
    <dbReference type="NCBI Taxonomy" id="83891"/>
    <lineage>
        <taxon>Eukaryota</taxon>
        <taxon>Discoba</taxon>
        <taxon>Euglenozoa</taxon>
        <taxon>Kinetoplastea</taxon>
        <taxon>Metakinetoplastina</taxon>
        <taxon>Trypanosomatida</taxon>
        <taxon>Trypanosomatidae</taxon>
        <taxon>Trypanosoma</taxon>
    </lineage>
</organism>
<dbReference type="GO" id="GO:0005737">
    <property type="term" value="C:cytoplasm"/>
    <property type="evidence" value="ECO:0007669"/>
    <property type="project" value="TreeGrafter"/>
</dbReference>
<feature type="region of interest" description="Disordered" evidence="18">
    <location>
        <begin position="521"/>
        <end position="584"/>
    </location>
</feature>
<evidence type="ECO:0000256" key="13">
    <source>
        <dbReference type="ARBA" id="ARBA00023157"/>
    </source>
</evidence>
<comment type="similarity">
    <text evidence="3 17">Belongs to the peptidase M8 family.</text>
</comment>
<evidence type="ECO:0000256" key="14">
    <source>
        <dbReference type="ARBA" id="ARBA00023180"/>
    </source>
</evidence>
<feature type="binding site" evidence="16">
    <location>
        <position position="302"/>
    </location>
    <ligand>
        <name>Zn(2+)</name>
        <dbReference type="ChEBI" id="CHEBI:29105"/>
        <note>catalytic</note>
    </ligand>
</feature>
<evidence type="ECO:0000256" key="12">
    <source>
        <dbReference type="ARBA" id="ARBA00023145"/>
    </source>
</evidence>
<feature type="binding site" evidence="16">
    <location>
        <position position="232"/>
    </location>
    <ligand>
        <name>Zn(2+)</name>
        <dbReference type="ChEBI" id="CHEBI:29105"/>
        <note>catalytic</note>
    </ligand>
</feature>
<comment type="subcellular location">
    <subcellularLocation>
        <location evidence="2">Membrane</location>
    </subcellularLocation>
</comment>
<dbReference type="GO" id="GO:0016020">
    <property type="term" value="C:membrane"/>
    <property type="evidence" value="ECO:0007669"/>
    <property type="project" value="UniProtKB-SubCell"/>
</dbReference>
<dbReference type="EC" id="3.4.24.-" evidence="17"/>
<keyword evidence="4 17" id="KW-0645">Protease</keyword>
<dbReference type="GO" id="GO:0004222">
    <property type="term" value="F:metalloendopeptidase activity"/>
    <property type="evidence" value="ECO:0007669"/>
    <property type="project" value="UniProtKB-UniRule"/>
</dbReference>
<dbReference type="GeneID" id="40320814"/>
<dbReference type="EMBL" id="MKKU01000539">
    <property type="protein sequence ID" value="RNF08354.1"/>
    <property type="molecule type" value="Genomic_DNA"/>
</dbReference>
<dbReference type="GO" id="GO:0046872">
    <property type="term" value="F:metal ion binding"/>
    <property type="evidence" value="ECO:0007669"/>
    <property type="project" value="UniProtKB-KW"/>
</dbReference>
<keyword evidence="7 17" id="KW-0378">Hydrolase</keyword>
<keyword evidence="11" id="KW-0472">Membrane</keyword>
<dbReference type="GO" id="GO:0007155">
    <property type="term" value="P:cell adhesion"/>
    <property type="evidence" value="ECO:0007669"/>
    <property type="project" value="UniProtKB-KW"/>
</dbReference>
<comment type="cofactor">
    <cofactor evidence="16 17">
        <name>Zn(2+)</name>
        <dbReference type="ChEBI" id="CHEBI:29105"/>
    </cofactor>
    <text evidence="16 17">Binds 1 zinc ion per subunit.</text>
</comment>
<evidence type="ECO:0000256" key="11">
    <source>
        <dbReference type="ARBA" id="ARBA00023136"/>
    </source>
</evidence>
<keyword evidence="6 17" id="KW-0732">Signal</keyword>
<evidence type="ECO:0000313" key="19">
    <source>
        <dbReference type="EMBL" id="RNF08354.1"/>
    </source>
</evidence>
<dbReference type="AlphaFoldDB" id="A0A422NSI1"/>
<evidence type="ECO:0000256" key="18">
    <source>
        <dbReference type="SAM" id="MobiDB-lite"/>
    </source>
</evidence>
<evidence type="ECO:0000256" key="3">
    <source>
        <dbReference type="ARBA" id="ARBA00005860"/>
    </source>
</evidence>
<dbReference type="Gene3D" id="2.30.34.10">
    <property type="entry name" value="Leishmanolysin domain 4"/>
    <property type="match status" value="1"/>
</dbReference>
<evidence type="ECO:0000256" key="6">
    <source>
        <dbReference type="ARBA" id="ARBA00022729"/>
    </source>
</evidence>
<feature type="binding site" evidence="16">
    <location>
        <position position="236"/>
    </location>
    <ligand>
        <name>Zn(2+)</name>
        <dbReference type="ChEBI" id="CHEBI:29105"/>
        <note>catalytic</note>
    </ligand>
</feature>
<sequence length="584" mass="62252">MLHSLRALPRSTRLPTALAVVAAVCCVVGCFASPLPYHCSFDAVVKNGGEKSAPVVVKEVSLKAQGEPQVYHVTGKEGWEPIRIVVSTNDVTDVRKFCLSSGSSKPNLLGNEAADCGDDAMSAVQQKALTHDIVSAAVKLHAERLLVQPLKAPLKVPEFAPGSICSRFSIPLSHRTKGVDKADMVLYVAAAPGGVWALPCATLENGRPIVGAVNLAPANLFLGRLATRIAAHEIAHALGFSYQQMTAHHMAKAVTGVRDRKVSVVVNSTNAAMAAREHYDCDNIQGMELYDLEGDGSTLESHWSERNAKDELMAPFGGAGLYTELTLGAFVDLGYYKANWAAAEPMAWGKKSGCELLEKKCAQLNLSDYPKMFCKEHDEYLRCASDRYFSGRCTRSIVEASPGKTADSCPIIAPAINMNDLNAVFRTGGSRSAVPGDRPSSWCLDVDPTTVKDAKGGDKLVAAVHAELKCLGGEVKLGVDKEGWTEWVSCTGGAKATWDIPPFGAEKVMCPDYSEVCTISATGSGVTPGVQWDGNDKEWKRKVPPAPAPSAPPPKPELPEPHKSPDPHKSPSLPPVGPLSPPAE</sequence>
<dbReference type="Gene3D" id="3.90.132.10">
    <property type="entry name" value="Leishmanolysin , domain 2"/>
    <property type="match status" value="1"/>
</dbReference>
<gene>
    <name evidence="19" type="ORF">Tco025E_07203</name>
</gene>
<dbReference type="Pfam" id="PF01457">
    <property type="entry name" value="Peptidase_M8"/>
    <property type="match status" value="1"/>
</dbReference>
<evidence type="ECO:0000256" key="7">
    <source>
        <dbReference type="ARBA" id="ARBA00022801"/>
    </source>
</evidence>
<dbReference type="Proteomes" id="UP000284403">
    <property type="component" value="Unassembled WGS sequence"/>
</dbReference>
<feature type="non-terminal residue" evidence="19">
    <location>
        <position position="584"/>
    </location>
</feature>
<evidence type="ECO:0000256" key="2">
    <source>
        <dbReference type="ARBA" id="ARBA00004370"/>
    </source>
</evidence>
<evidence type="ECO:0000256" key="17">
    <source>
        <dbReference type="RuleBase" id="RU366077"/>
    </source>
</evidence>
<dbReference type="PANTHER" id="PTHR10942">
    <property type="entry name" value="LEISHMANOLYSIN-LIKE PEPTIDASE"/>
    <property type="match status" value="1"/>
</dbReference>
<dbReference type="PANTHER" id="PTHR10942:SF0">
    <property type="entry name" value="LEISHMANOLYSIN-LIKE PEPTIDASE"/>
    <property type="match status" value="1"/>
</dbReference>
<evidence type="ECO:0000256" key="15">
    <source>
        <dbReference type="PIRSR" id="PIRSR601577-1"/>
    </source>
</evidence>
<dbReference type="SUPFAM" id="SSF55486">
    <property type="entry name" value="Metalloproteases ('zincins'), catalytic domain"/>
    <property type="match status" value="1"/>
</dbReference>
<feature type="chain" id="PRO_5023978159" description="Leishmanolysin-like peptidase" evidence="17">
    <location>
        <begin position="33"/>
        <end position="584"/>
    </location>
</feature>
<dbReference type="GO" id="GO:0006508">
    <property type="term" value="P:proteolysis"/>
    <property type="evidence" value="ECO:0007669"/>
    <property type="project" value="UniProtKB-KW"/>
</dbReference>
<dbReference type="PRINTS" id="PR00782">
    <property type="entry name" value="LSHMANOLYSIN"/>
</dbReference>
<keyword evidence="5 16" id="KW-0479">Metal-binding</keyword>
<reference evidence="19 20" key="1">
    <citation type="journal article" date="2018" name="BMC Genomics">
        <title>Genomic comparison of Trypanosoma conorhini and Trypanosoma rangeli to Trypanosoma cruzi strains of high and low virulence.</title>
        <authorList>
            <person name="Bradwell K.R."/>
            <person name="Koparde V.N."/>
            <person name="Matveyev A.V."/>
            <person name="Serrano M.G."/>
            <person name="Alves J.M."/>
            <person name="Parikh H."/>
            <person name="Huang B."/>
            <person name="Lee V."/>
            <person name="Espinosa-Alvarez O."/>
            <person name="Ortiz P.A."/>
            <person name="Costa-Martins A.G."/>
            <person name="Teixeira M.M."/>
            <person name="Buck G.A."/>
        </authorList>
    </citation>
    <scope>NUCLEOTIDE SEQUENCE [LARGE SCALE GENOMIC DNA]</scope>
    <source>
        <strain evidence="19 20">025E</strain>
    </source>
</reference>
<name>A0A422NSI1_9TRYP</name>
<keyword evidence="9" id="KW-0130">Cell adhesion</keyword>
<comment type="catalytic activity">
    <reaction evidence="1">
        <text>Preference for hydrophobic residues at P1 and P1' and basic residues at P2' and P3'. A model nonapeptide is cleaved at -Ala-Tyr-|-Leu-Lys-Lys-.</text>
        <dbReference type="EC" id="3.4.24.36"/>
    </reaction>
</comment>
<evidence type="ECO:0000313" key="20">
    <source>
        <dbReference type="Proteomes" id="UP000284403"/>
    </source>
</evidence>
<feature type="compositionally biased region" description="Pro residues" evidence="18">
    <location>
        <begin position="544"/>
        <end position="556"/>
    </location>
</feature>
<keyword evidence="13" id="KW-1015">Disulfide bond</keyword>
<protein>
    <recommendedName>
        <fullName evidence="17">Leishmanolysin-like peptidase</fullName>
        <ecNumber evidence="17">3.4.24.-</ecNumber>
    </recommendedName>
</protein>
<evidence type="ECO:0000256" key="5">
    <source>
        <dbReference type="ARBA" id="ARBA00022723"/>
    </source>
</evidence>
<feature type="compositionally biased region" description="Pro residues" evidence="18">
    <location>
        <begin position="572"/>
        <end position="584"/>
    </location>
</feature>
<keyword evidence="12" id="KW-0865">Zymogen</keyword>
<evidence type="ECO:0000256" key="1">
    <source>
        <dbReference type="ARBA" id="ARBA00001249"/>
    </source>
</evidence>
<dbReference type="OrthoDB" id="248219at2759"/>
<feature type="compositionally biased region" description="Basic and acidic residues" evidence="18">
    <location>
        <begin position="557"/>
        <end position="569"/>
    </location>
</feature>
<dbReference type="Gene3D" id="3.10.170.20">
    <property type="match status" value="1"/>
</dbReference>
<evidence type="ECO:0000256" key="10">
    <source>
        <dbReference type="ARBA" id="ARBA00023049"/>
    </source>
</evidence>
<dbReference type="RefSeq" id="XP_029225835.1">
    <property type="nucleotide sequence ID" value="XM_029374070.1"/>
</dbReference>
<feature type="active site" evidence="15">
    <location>
        <position position="233"/>
    </location>
</feature>